<feature type="transmembrane region" description="Helical" evidence="12">
    <location>
        <begin position="191"/>
        <end position="208"/>
    </location>
</feature>
<dbReference type="CDD" id="cd00082">
    <property type="entry name" value="HisKA"/>
    <property type="match status" value="1"/>
</dbReference>
<dbReference type="PRINTS" id="PR00344">
    <property type="entry name" value="BCTRLSENSOR"/>
</dbReference>
<comment type="subcellular location">
    <subcellularLocation>
        <location evidence="2">Cell membrane</location>
    </subcellularLocation>
</comment>
<evidence type="ECO:0000256" key="12">
    <source>
        <dbReference type="SAM" id="Phobius"/>
    </source>
</evidence>
<dbReference type="SUPFAM" id="SSF55874">
    <property type="entry name" value="ATPase domain of HSP90 chaperone/DNA topoisomerase II/histidine kinase"/>
    <property type="match status" value="1"/>
</dbReference>
<evidence type="ECO:0000256" key="6">
    <source>
        <dbReference type="ARBA" id="ARBA00022679"/>
    </source>
</evidence>
<evidence type="ECO:0000313" key="14">
    <source>
        <dbReference type="EMBL" id="HFZ08895.1"/>
    </source>
</evidence>
<sequence length="532" mass="60670">MVILNLSLAFLVLANNYKRLTNIFFASFVCSVVLWMISNYFANFYSPYAMFWTRMTFLGAILLGAFLLYFSFYFPEIQKPVKIWQHLLIVTLSAIFIFLFLFTKLVISGVTIIETGTGVKQGPLYYIWPVYFLSMIICTLYNLLYKYRFFTGKQKTQIKIVFVGLALSLMMAITTNLIFPFVFKNDTLSNIGPYSTLIFIIFTAYAIVETHLFDIRVIATEVLVVLIGLALLIDTLLSKTLLEGGLKGILFVLVSYGSYKLVQSVKEEIRRRQEIQKLTIQLKKDKEELQSLDRLKDEFLQMATHELNMPIASIQSGVSILEEMGEKDSTKRKIIDSINFNTQRLAALARDLLNVSRIESGRLSTNFSEVHLEDLIKQVVNDLEEKAKSKGNQLNYVKANKSLPKIYSDEGKIVQILNNLIGNAIKFTEKGKITVSVQQEDGKIITTISDTGVGIPKEALPKLFTKFYQVNRFNKDKPLEQQGTGLGLYITKKLVELLGGKIWVQSQEDKGSQFSFSLPIKNKRYNENEQKN</sequence>
<dbReference type="SMART" id="SM00387">
    <property type="entry name" value="HATPase_c"/>
    <property type="match status" value="1"/>
</dbReference>
<dbReference type="InterPro" id="IPR031621">
    <property type="entry name" value="HisKA_7TM"/>
</dbReference>
<dbReference type="InterPro" id="IPR036097">
    <property type="entry name" value="HisK_dim/P_sf"/>
</dbReference>
<keyword evidence="8" id="KW-0418">Kinase</keyword>
<dbReference type="GO" id="GO:0005886">
    <property type="term" value="C:plasma membrane"/>
    <property type="evidence" value="ECO:0007669"/>
    <property type="project" value="UniProtKB-SubCell"/>
</dbReference>
<evidence type="ECO:0000256" key="11">
    <source>
        <dbReference type="ARBA" id="ARBA00023136"/>
    </source>
</evidence>
<keyword evidence="12" id="KW-1133">Transmembrane helix</keyword>
<dbReference type="PANTHER" id="PTHR43047">
    <property type="entry name" value="TWO-COMPONENT HISTIDINE PROTEIN KINASE"/>
    <property type="match status" value="1"/>
</dbReference>
<dbReference type="GO" id="GO:0009927">
    <property type="term" value="F:histidine phosphotransfer kinase activity"/>
    <property type="evidence" value="ECO:0007669"/>
    <property type="project" value="TreeGrafter"/>
</dbReference>
<proteinExistence type="predicted"/>
<gene>
    <name evidence="14" type="ORF">ENV41_02035</name>
</gene>
<dbReference type="InterPro" id="IPR036890">
    <property type="entry name" value="HATPase_C_sf"/>
</dbReference>
<accession>A0A7V3N607</accession>
<evidence type="ECO:0000256" key="8">
    <source>
        <dbReference type="ARBA" id="ARBA00022777"/>
    </source>
</evidence>
<dbReference type="PANTHER" id="PTHR43047:SF72">
    <property type="entry name" value="OSMOSENSING HISTIDINE PROTEIN KINASE SLN1"/>
    <property type="match status" value="1"/>
</dbReference>
<feature type="transmembrane region" description="Helical" evidence="12">
    <location>
        <begin position="125"/>
        <end position="145"/>
    </location>
</feature>
<evidence type="ECO:0000256" key="2">
    <source>
        <dbReference type="ARBA" id="ARBA00004236"/>
    </source>
</evidence>
<keyword evidence="5" id="KW-0597">Phosphoprotein</keyword>
<comment type="catalytic activity">
    <reaction evidence="1">
        <text>ATP + protein L-histidine = ADP + protein N-phospho-L-histidine.</text>
        <dbReference type="EC" id="2.7.13.3"/>
    </reaction>
</comment>
<dbReference type="FunFam" id="3.30.565.10:FF:000023">
    <property type="entry name" value="PAS domain-containing sensor histidine kinase"/>
    <property type="match status" value="1"/>
</dbReference>
<feature type="transmembrane region" description="Helical" evidence="12">
    <location>
        <begin position="215"/>
        <end position="233"/>
    </location>
</feature>
<evidence type="ECO:0000256" key="10">
    <source>
        <dbReference type="ARBA" id="ARBA00023012"/>
    </source>
</evidence>
<dbReference type="EC" id="2.7.13.3" evidence="3"/>
<feature type="transmembrane region" description="Helical" evidence="12">
    <location>
        <begin position="157"/>
        <end position="179"/>
    </location>
</feature>
<evidence type="ECO:0000256" key="1">
    <source>
        <dbReference type="ARBA" id="ARBA00000085"/>
    </source>
</evidence>
<feature type="transmembrane region" description="Helical" evidence="12">
    <location>
        <begin position="57"/>
        <end position="75"/>
    </location>
</feature>
<dbReference type="Gene3D" id="1.10.287.130">
    <property type="match status" value="1"/>
</dbReference>
<evidence type="ECO:0000256" key="4">
    <source>
        <dbReference type="ARBA" id="ARBA00022475"/>
    </source>
</evidence>
<dbReference type="Gene3D" id="3.30.565.10">
    <property type="entry name" value="Histidine kinase-like ATPase, C-terminal domain"/>
    <property type="match status" value="1"/>
</dbReference>
<keyword evidence="4" id="KW-1003">Cell membrane</keyword>
<dbReference type="InterPro" id="IPR003661">
    <property type="entry name" value="HisK_dim/P_dom"/>
</dbReference>
<protein>
    <recommendedName>
        <fullName evidence="3">histidine kinase</fullName>
        <ecNumber evidence="3">2.7.13.3</ecNumber>
    </recommendedName>
</protein>
<name>A0A7V3N607_UNCC3</name>
<evidence type="ECO:0000259" key="13">
    <source>
        <dbReference type="PROSITE" id="PS50109"/>
    </source>
</evidence>
<keyword evidence="7" id="KW-0547">Nucleotide-binding</keyword>
<dbReference type="CDD" id="cd16922">
    <property type="entry name" value="HATPase_EvgS-ArcB-TorS-like"/>
    <property type="match status" value="1"/>
</dbReference>
<keyword evidence="10" id="KW-0902">Two-component regulatory system</keyword>
<dbReference type="EMBL" id="DTGG01000068">
    <property type="protein sequence ID" value="HFZ08895.1"/>
    <property type="molecule type" value="Genomic_DNA"/>
</dbReference>
<dbReference type="Pfam" id="PF00512">
    <property type="entry name" value="HisKA"/>
    <property type="match status" value="1"/>
</dbReference>
<feature type="transmembrane region" description="Helical" evidence="12">
    <location>
        <begin position="87"/>
        <end position="113"/>
    </location>
</feature>
<feature type="transmembrane region" description="Helical" evidence="12">
    <location>
        <begin position="20"/>
        <end position="37"/>
    </location>
</feature>
<feature type="domain" description="Histidine kinase" evidence="13">
    <location>
        <begin position="302"/>
        <end position="522"/>
    </location>
</feature>
<organism evidence="14">
    <name type="scientific">candidate division CPR3 bacterium</name>
    <dbReference type="NCBI Taxonomy" id="2268181"/>
    <lineage>
        <taxon>Bacteria</taxon>
        <taxon>Bacteria division CPR3</taxon>
    </lineage>
</organism>
<dbReference type="AlphaFoldDB" id="A0A7V3N607"/>
<dbReference type="PROSITE" id="PS50109">
    <property type="entry name" value="HIS_KIN"/>
    <property type="match status" value="1"/>
</dbReference>
<dbReference type="Pfam" id="PF16927">
    <property type="entry name" value="HisKA_7TM"/>
    <property type="match status" value="1"/>
</dbReference>
<dbReference type="SMART" id="SM00388">
    <property type="entry name" value="HisKA"/>
    <property type="match status" value="1"/>
</dbReference>
<dbReference type="Pfam" id="PF02518">
    <property type="entry name" value="HATPase_c"/>
    <property type="match status" value="1"/>
</dbReference>
<evidence type="ECO:0000256" key="5">
    <source>
        <dbReference type="ARBA" id="ARBA00022553"/>
    </source>
</evidence>
<keyword evidence="9" id="KW-0067">ATP-binding</keyword>
<dbReference type="InterPro" id="IPR005467">
    <property type="entry name" value="His_kinase_dom"/>
</dbReference>
<dbReference type="GO" id="GO:0005524">
    <property type="term" value="F:ATP binding"/>
    <property type="evidence" value="ECO:0007669"/>
    <property type="project" value="UniProtKB-KW"/>
</dbReference>
<dbReference type="InterPro" id="IPR004358">
    <property type="entry name" value="Sig_transdc_His_kin-like_C"/>
</dbReference>
<evidence type="ECO:0000256" key="7">
    <source>
        <dbReference type="ARBA" id="ARBA00022741"/>
    </source>
</evidence>
<dbReference type="GO" id="GO:0000155">
    <property type="term" value="F:phosphorelay sensor kinase activity"/>
    <property type="evidence" value="ECO:0007669"/>
    <property type="project" value="InterPro"/>
</dbReference>
<evidence type="ECO:0000256" key="9">
    <source>
        <dbReference type="ARBA" id="ARBA00022840"/>
    </source>
</evidence>
<dbReference type="SUPFAM" id="SSF47384">
    <property type="entry name" value="Homodimeric domain of signal transducing histidine kinase"/>
    <property type="match status" value="1"/>
</dbReference>
<keyword evidence="11 12" id="KW-0472">Membrane</keyword>
<dbReference type="InterPro" id="IPR003594">
    <property type="entry name" value="HATPase_dom"/>
</dbReference>
<keyword evidence="12" id="KW-0812">Transmembrane</keyword>
<comment type="caution">
    <text evidence="14">The sequence shown here is derived from an EMBL/GenBank/DDBJ whole genome shotgun (WGS) entry which is preliminary data.</text>
</comment>
<reference evidence="14" key="1">
    <citation type="journal article" date="2020" name="mSystems">
        <title>Genome- and Community-Level Interaction Insights into Carbon Utilization and Element Cycling Functions of Hydrothermarchaeota in Hydrothermal Sediment.</title>
        <authorList>
            <person name="Zhou Z."/>
            <person name="Liu Y."/>
            <person name="Xu W."/>
            <person name="Pan J."/>
            <person name="Luo Z.H."/>
            <person name="Li M."/>
        </authorList>
    </citation>
    <scope>NUCLEOTIDE SEQUENCE [LARGE SCALE GENOMIC DNA]</scope>
    <source>
        <strain evidence="14">SpSt-757</strain>
    </source>
</reference>
<evidence type="ECO:0000256" key="3">
    <source>
        <dbReference type="ARBA" id="ARBA00012438"/>
    </source>
</evidence>
<keyword evidence="6" id="KW-0808">Transferase</keyword>